<name>A0A941IBE7_9BACI</name>
<dbReference type="GO" id="GO:0008081">
    <property type="term" value="F:phosphoric diester hydrolase activity"/>
    <property type="evidence" value="ECO:0007669"/>
    <property type="project" value="InterPro"/>
</dbReference>
<dbReference type="GO" id="GO:0006629">
    <property type="term" value="P:lipid metabolic process"/>
    <property type="evidence" value="ECO:0007669"/>
    <property type="project" value="InterPro"/>
</dbReference>
<proteinExistence type="predicted"/>
<reference evidence="2" key="1">
    <citation type="submission" date="2021-04" db="EMBL/GenBank/DDBJ databases">
        <title>Isolation and polyphasic classification of algal microorganism.</title>
        <authorList>
            <person name="Wang S."/>
        </authorList>
    </citation>
    <scope>NUCLEOTIDE SEQUENCE</scope>
    <source>
        <strain evidence="2">720a</strain>
    </source>
</reference>
<gene>
    <name evidence="2" type="ORF">KCX74_16635</name>
</gene>
<dbReference type="Proteomes" id="UP000675284">
    <property type="component" value="Unassembled WGS sequence"/>
</dbReference>
<dbReference type="InterPro" id="IPR017946">
    <property type="entry name" value="PLC-like_Pdiesterase_TIM-brl"/>
</dbReference>
<evidence type="ECO:0000313" key="2">
    <source>
        <dbReference type="EMBL" id="MBR7797658.1"/>
    </source>
</evidence>
<accession>A0A941IBE7</accession>
<dbReference type="InterPro" id="IPR030395">
    <property type="entry name" value="GP_PDE_dom"/>
</dbReference>
<dbReference type="SUPFAM" id="SSF51695">
    <property type="entry name" value="PLC-like phosphodiesterases"/>
    <property type="match status" value="1"/>
</dbReference>
<keyword evidence="3" id="KW-1185">Reference proteome</keyword>
<evidence type="ECO:0000313" key="3">
    <source>
        <dbReference type="Proteomes" id="UP000675284"/>
    </source>
</evidence>
<dbReference type="Pfam" id="PF03009">
    <property type="entry name" value="GDPD"/>
    <property type="match status" value="1"/>
</dbReference>
<dbReference type="Gene3D" id="3.20.20.190">
    <property type="entry name" value="Phosphatidylinositol (PI) phosphodiesterase"/>
    <property type="match status" value="1"/>
</dbReference>
<dbReference type="RefSeq" id="WP_026679834.1">
    <property type="nucleotide sequence ID" value="NZ_BAAACY010000031.1"/>
</dbReference>
<protein>
    <submittedName>
        <fullName evidence="2">Glycerophosphodiester phosphodiesterase</fullName>
    </submittedName>
</protein>
<dbReference type="PROSITE" id="PS51704">
    <property type="entry name" value="GP_PDE"/>
    <property type="match status" value="1"/>
</dbReference>
<dbReference type="PANTHER" id="PTHR46211:SF14">
    <property type="entry name" value="GLYCEROPHOSPHODIESTER PHOSPHODIESTERASE"/>
    <property type="match status" value="1"/>
</dbReference>
<sequence>MRIRGIGHRGYPAKYPENTKSSFQAAIDLNYTHIELDVHLSKDGIPVVMHDHKIDRMTNGKGEIREYTLKELRNFTINDMEVIPTLEEVLLIAKDRVTVSIELKNPKLYNNMEEIVCSVIEDTNMMDQVYIISFDQQALMRLRNISDKLEIGLLVNKFKRSHFRTIEKLGAKYIAVRYDGIKESYINKCEQKGIQLIVWTVNSMESMEYYNQFPSVLVTTDELEKYCSVSKIKLANDLEEVNA</sequence>
<organism evidence="2 3">
    <name type="scientific">Virgibacillus salarius</name>
    <dbReference type="NCBI Taxonomy" id="447199"/>
    <lineage>
        <taxon>Bacteria</taxon>
        <taxon>Bacillati</taxon>
        <taxon>Bacillota</taxon>
        <taxon>Bacilli</taxon>
        <taxon>Bacillales</taxon>
        <taxon>Bacillaceae</taxon>
        <taxon>Virgibacillus</taxon>
    </lineage>
</organism>
<dbReference type="PANTHER" id="PTHR46211">
    <property type="entry name" value="GLYCEROPHOSPHORYL DIESTER PHOSPHODIESTERASE"/>
    <property type="match status" value="1"/>
</dbReference>
<dbReference type="AlphaFoldDB" id="A0A941IBE7"/>
<comment type="caution">
    <text evidence="2">The sequence shown here is derived from an EMBL/GenBank/DDBJ whole genome shotgun (WGS) entry which is preliminary data.</text>
</comment>
<evidence type="ECO:0000259" key="1">
    <source>
        <dbReference type="PROSITE" id="PS51704"/>
    </source>
</evidence>
<dbReference type="EMBL" id="JAGSOT010000064">
    <property type="protein sequence ID" value="MBR7797658.1"/>
    <property type="molecule type" value="Genomic_DNA"/>
</dbReference>
<feature type="domain" description="GP-PDE" evidence="1">
    <location>
        <begin position="3"/>
        <end position="230"/>
    </location>
</feature>